<evidence type="ECO:0000313" key="8">
    <source>
        <dbReference type="Proteomes" id="UP000665561"/>
    </source>
</evidence>
<sequence length="232" mass="26127">MIESKDRGQLEGYLREYRLADVFNEALLPHLTLCVFQRGELICSQGEPSETLYFLVRGKLKIYTNSAEGRTLILSFRKPPDTIGDIEYVRDADILNTVEAVSTVHMIGVQYRWLRKHAGDHAPLLRFLLDVIAGKFYAKSISLSFNLMHPVEVRLASYLLSVSFDESDAQLQGQLSTAGLRDAANLIGTSYRHLNRVIGQFCAEGLLERGKGVIRVKDRAGLSVRAKHNIYE</sequence>
<evidence type="ECO:0000313" key="7">
    <source>
        <dbReference type="EMBL" id="NBD26954.1"/>
    </source>
</evidence>
<keyword evidence="1" id="KW-0805">Transcription regulation</keyword>
<dbReference type="Gene3D" id="1.10.10.10">
    <property type="entry name" value="Winged helix-like DNA-binding domain superfamily/Winged helix DNA-binding domain"/>
    <property type="match status" value="1"/>
</dbReference>
<protein>
    <submittedName>
        <fullName evidence="7">Cyclic nucleotide-binding domain-containing protein</fullName>
    </submittedName>
</protein>
<accession>A0ABW9XXF6</accession>
<evidence type="ECO:0000259" key="5">
    <source>
        <dbReference type="PROSITE" id="PS50042"/>
    </source>
</evidence>
<evidence type="ECO:0000256" key="2">
    <source>
        <dbReference type="ARBA" id="ARBA00023125"/>
    </source>
</evidence>
<dbReference type="PROSITE" id="PS51063">
    <property type="entry name" value="HTH_CRP_2"/>
    <property type="match status" value="1"/>
</dbReference>
<evidence type="ECO:0000256" key="1">
    <source>
        <dbReference type="ARBA" id="ARBA00023015"/>
    </source>
</evidence>
<evidence type="ECO:0000256" key="4">
    <source>
        <dbReference type="ARBA" id="ARBA00023163"/>
    </source>
</evidence>
<reference evidence="7 8" key="1">
    <citation type="submission" date="2020-01" db="EMBL/GenBank/DDBJ databases">
        <title>Paenibacillus soybeanensis sp. nov. isolated from the nodules of soybean (Glycine max(L.) Merr).</title>
        <authorList>
            <person name="Wang H."/>
        </authorList>
    </citation>
    <scope>NUCLEOTIDE SEQUENCE [LARGE SCALE GENOMIC DNA]</scope>
    <source>
        <strain evidence="7 8">T1</strain>
    </source>
</reference>
<keyword evidence="8" id="KW-1185">Reference proteome</keyword>
<dbReference type="SUPFAM" id="SSF46785">
    <property type="entry name" value="Winged helix' DNA-binding domain"/>
    <property type="match status" value="1"/>
</dbReference>
<keyword evidence="3" id="KW-0010">Activator</keyword>
<dbReference type="Gene3D" id="2.60.120.10">
    <property type="entry name" value="Jelly Rolls"/>
    <property type="match status" value="1"/>
</dbReference>
<dbReference type="Pfam" id="PF00027">
    <property type="entry name" value="cNMP_binding"/>
    <property type="match status" value="1"/>
</dbReference>
<feature type="domain" description="HTH crp-type" evidence="6">
    <location>
        <begin position="149"/>
        <end position="220"/>
    </location>
</feature>
<dbReference type="InterPro" id="IPR036388">
    <property type="entry name" value="WH-like_DNA-bd_sf"/>
</dbReference>
<dbReference type="RefSeq" id="WP_161745966.1">
    <property type="nucleotide sequence ID" value="NZ_JAAAMV010000024.1"/>
</dbReference>
<dbReference type="SMART" id="SM00100">
    <property type="entry name" value="cNMP"/>
    <property type="match status" value="1"/>
</dbReference>
<dbReference type="InterPro" id="IPR014710">
    <property type="entry name" value="RmlC-like_jellyroll"/>
</dbReference>
<dbReference type="InterPro" id="IPR012318">
    <property type="entry name" value="HTH_CRP"/>
</dbReference>
<dbReference type="Proteomes" id="UP000665561">
    <property type="component" value="Unassembled WGS sequence"/>
</dbReference>
<dbReference type="SUPFAM" id="SSF51206">
    <property type="entry name" value="cAMP-binding domain-like"/>
    <property type="match status" value="1"/>
</dbReference>
<comment type="caution">
    <text evidence="7">The sequence shown here is derived from an EMBL/GenBank/DDBJ whole genome shotgun (WGS) entry which is preliminary data.</text>
</comment>
<dbReference type="InterPro" id="IPR000595">
    <property type="entry name" value="cNMP-bd_dom"/>
</dbReference>
<organism evidence="7 8">
    <name type="scientific">Paenibacillus glycinis</name>
    <dbReference type="NCBI Taxonomy" id="2697035"/>
    <lineage>
        <taxon>Bacteria</taxon>
        <taxon>Bacillati</taxon>
        <taxon>Bacillota</taxon>
        <taxon>Bacilli</taxon>
        <taxon>Bacillales</taxon>
        <taxon>Paenibacillaceae</taxon>
        <taxon>Paenibacillus</taxon>
    </lineage>
</organism>
<dbReference type="CDD" id="cd00038">
    <property type="entry name" value="CAP_ED"/>
    <property type="match status" value="1"/>
</dbReference>
<dbReference type="InterPro" id="IPR036390">
    <property type="entry name" value="WH_DNA-bd_sf"/>
</dbReference>
<dbReference type="EMBL" id="JAAAMV010000024">
    <property type="protein sequence ID" value="NBD26954.1"/>
    <property type="molecule type" value="Genomic_DNA"/>
</dbReference>
<keyword evidence="2" id="KW-0238">DNA-binding</keyword>
<evidence type="ECO:0000256" key="3">
    <source>
        <dbReference type="ARBA" id="ARBA00023159"/>
    </source>
</evidence>
<feature type="domain" description="Cyclic nucleotide-binding" evidence="5">
    <location>
        <begin position="10"/>
        <end position="135"/>
    </location>
</feature>
<name>A0ABW9XXF6_9BACL</name>
<dbReference type="PROSITE" id="PS50042">
    <property type="entry name" value="CNMP_BINDING_3"/>
    <property type="match status" value="1"/>
</dbReference>
<dbReference type="Pfam" id="PF13545">
    <property type="entry name" value="HTH_Crp_2"/>
    <property type="match status" value="1"/>
</dbReference>
<evidence type="ECO:0000259" key="6">
    <source>
        <dbReference type="PROSITE" id="PS51063"/>
    </source>
</evidence>
<dbReference type="InterPro" id="IPR018490">
    <property type="entry name" value="cNMP-bd_dom_sf"/>
</dbReference>
<keyword evidence="4" id="KW-0804">Transcription</keyword>
<gene>
    <name evidence="7" type="ORF">GT019_24040</name>
</gene>
<proteinExistence type="predicted"/>